<dbReference type="STRING" id="280871.TL10_23770"/>
<dbReference type="PATRIC" id="fig|280871.6.peg.4920"/>
<dbReference type="SUPFAM" id="SSF140453">
    <property type="entry name" value="EsxAB dimer-like"/>
    <property type="match status" value="1"/>
</dbReference>
<organism evidence="1 2">
    <name type="scientific">Mycolicibacterium llatzerense</name>
    <dbReference type="NCBI Taxonomy" id="280871"/>
    <lineage>
        <taxon>Bacteria</taxon>
        <taxon>Bacillati</taxon>
        <taxon>Actinomycetota</taxon>
        <taxon>Actinomycetes</taxon>
        <taxon>Mycobacteriales</taxon>
        <taxon>Mycobacteriaceae</taxon>
        <taxon>Mycolicibacterium</taxon>
    </lineage>
</organism>
<dbReference type="AlphaFoldDB" id="A0A0D1L0Q6"/>
<name>A0A0D1L0Q6_9MYCO</name>
<dbReference type="EMBL" id="JXST01000041">
    <property type="protein sequence ID" value="KIU14595.1"/>
    <property type="molecule type" value="Genomic_DNA"/>
</dbReference>
<gene>
    <name evidence="1" type="ORF">TL10_23770</name>
</gene>
<dbReference type="Proteomes" id="UP000032221">
    <property type="component" value="Unassembled WGS sequence"/>
</dbReference>
<dbReference type="Gene3D" id="1.10.287.1060">
    <property type="entry name" value="ESAT-6-like"/>
    <property type="match status" value="1"/>
</dbReference>
<comment type="caution">
    <text evidence="1">The sequence shown here is derived from an EMBL/GenBank/DDBJ whole genome shotgun (WGS) entry which is preliminary data.</text>
</comment>
<evidence type="ECO:0000313" key="2">
    <source>
        <dbReference type="Proteomes" id="UP000032221"/>
    </source>
</evidence>
<keyword evidence="2" id="KW-1185">Reference proteome</keyword>
<evidence type="ECO:0000313" key="1">
    <source>
        <dbReference type="EMBL" id="KIU14595.1"/>
    </source>
</evidence>
<accession>A0A0D1L0Q6</accession>
<dbReference type="InterPro" id="IPR036689">
    <property type="entry name" value="ESAT-6-like_sf"/>
</dbReference>
<proteinExistence type="predicted"/>
<sequence>MPYTVSQVMNSAPESLLTASLDARAAAQRVDAQIGRVRTRLAHLADDWTGTAADAAQKQGRESLDEQTTYRDHLYAVAKPLATGGAQLTELRAKLKKAVDAAQAQWDVADDGGVTPGFWLRWYARVSPVQALQIAAKRIEVENAIKLLLAKFEAADRDTGHQIRKVGWELA</sequence>
<protein>
    <submittedName>
        <fullName evidence="1">Uncharacterized protein</fullName>
    </submittedName>
</protein>
<reference evidence="1 2" key="1">
    <citation type="submission" date="2015-01" db="EMBL/GenBank/DDBJ databases">
        <title>Genome sequence of Mycobacterium llatzerense and Mycobacterium immunogenum recovered from brain abscess.</title>
        <authorList>
            <person name="Greninger A.L."/>
            <person name="Langelier C."/>
            <person name="Cunningham G."/>
            <person name="Chiu C.Y."/>
            <person name="Miller S."/>
        </authorList>
    </citation>
    <scope>NUCLEOTIDE SEQUENCE [LARGE SCALE GENOMIC DNA]</scope>
    <source>
        <strain evidence="1 2">CLUC14</strain>
    </source>
</reference>
<dbReference type="OrthoDB" id="4624437at2"/>